<reference evidence="3" key="1">
    <citation type="submission" date="2017-10" db="EMBL/GenBank/DDBJ databases">
        <title>Completed PacBio SMRT sequence of Methylosinus trichosporium OB3b reveals presence of a third large plasmid.</title>
        <authorList>
            <person name="Charles T.C."/>
            <person name="Lynch M.D.J."/>
            <person name="Heil J.R."/>
            <person name="Cheng J."/>
        </authorList>
    </citation>
    <scope>NUCLEOTIDE SEQUENCE [LARGE SCALE GENOMIC DNA]</scope>
    <source>
        <strain evidence="3">OB3b</strain>
    </source>
</reference>
<name>A0A2D2D1E1_METT3</name>
<dbReference type="EMBL" id="CP023737">
    <property type="protein sequence ID" value="ATQ68802.1"/>
    <property type="molecule type" value="Genomic_DNA"/>
</dbReference>
<dbReference type="AlphaFoldDB" id="A0A2D2D1E1"/>
<proteinExistence type="predicted"/>
<dbReference type="Proteomes" id="UP000230709">
    <property type="component" value="Chromosome"/>
</dbReference>
<dbReference type="KEGG" id="mtw:CQW49_13615"/>
<feature type="chain" id="PRO_5013944514" description="Energy transducer TonB" evidence="1">
    <location>
        <begin position="20"/>
        <end position="124"/>
    </location>
</feature>
<dbReference type="STRING" id="595536.GCA_000178815_02441"/>
<keyword evidence="3" id="KW-1185">Reference proteome</keyword>
<gene>
    <name evidence="2" type="ORF">CQW49_13615</name>
</gene>
<evidence type="ECO:0000313" key="2">
    <source>
        <dbReference type="EMBL" id="ATQ68802.1"/>
    </source>
</evidence>
<accession>A0A2D2D1E1</accession>
<dbReference type="SUPFAM" id="SSF74653">
    <property type="entry name" value="TolA/TonB C-terminal domain"/>
    <property type="match status" value="1"/>
</dbReference>
<evidence type="ECO:0000256" key="1">
    <source>
        <dbReference type="SAM" id="SignalP"/>
    </source>
</evidence>
<evidence type="ECO:0000313" key="3">
    <source>
        <dbReference type="Proteomes" id="UP000230709"/>
    </source>
</evidence>
<evidence type="ECO:0008006" key="4">
    <source>
        <dbReference type="Google" id="ProtNLM"/>
    </source>
</evidence>
<dbReference type="RefSeq" id="WP_003613616.1">
    <property type="nucleotide sequence ID" value="NZ_ADVE02000001.1"/>
</dbReference>
<protein>
    <recommendedName>
        <fullName evidence="4">Energy transducer TonB</fullName>
    </recommendedName>
</protein>
<sequence>MKAAIFSAVLIALPHTVLAQSLFGFGGPEKPVQCGVDPEEKQWRQIVIRQLRERTPRLALGPGTVIMRFVVDYAGRITKVDFSKFENNAQALVAAGVITALKLPPPPESVERQCRSFEQSFRFH</sequence>
<organism evidence="2 3">
    <name type="scientific">Methylosinus trichosporium (strain ATCC 35070 / NCIMB 11131 / UNIQEM 75 / OB3b)</name>
    <dbReference type="NCBI Taxonomy" id="595536"/>
    <lineage>
        <taxon>Bacteria</taxon>
        <taxon>Pseudomonadati</taxon>
        <taxon>Pseudomonadota</taxon>
        <taxon>Alphaproteobacteria</taxon>
        <taxon>Hyphomicrobiales</taxon>
        <taxon>Methylocystaceae</taxon>
        <taxon>Methylosinus</taxon>
    </lineage>
</organism>
<feature type="signal peptide" evidence="1">
    <location>
        <begin position="1"/>
        <end position="19"/>
    </location>
</feature>
<keyword evidence="1" id="KW-0732">Signal</keyword>